<dbReference type="Pfam" id="PF01636">
    <property type="entry name" value="APH"/>
    <property type="match status" value="1"/>
</dbReference>
<dbReference type="InterPro" id="IPR002575">
    <property type="entry name" value="Aminoglycoside_PTrfase"/>
</dbReference>
<keyword evidence="3" id="KW-1185">Reference proteome</keyword>
<dbReference type="OrthoDB" id="10003767at2759"/>
<accession>A0A8E2DHG6</accession>
<dbReference type="SUPFAM" id="SSF56112">
    <property type="entry name" value="Protein kinase-like (PK-like)"/>
    <property type="match status" value="1"/>
</dbReference>
<reference evidence="2 3" key="1">
    <citation type="submission" date="2016-07" db="EMBL/GenBank/DDBJ databases">
        <title>Draft genome of the white-rot fungus Obba rivulosa 3A-2.</title>
        <authorList>
            <consortium name="DOE Joint Genome Institute"/>
            <person name="Miettinen O."/>
            <person name="Riley R."/>
            <person name="Acob R."/>
            <person name="Barry K."/>
            <person name="Cullen D."/>
            <person name="De Vries R."/>
            <person name="Hainaut M."/>
            <person name="Hatakka A."/>
            <person name="Henrissat B."/>
            <person name="Hilden K."/>
            <person name="Kuo R."/>
            <person name="Labutti K."/>
            <person name="Lipzen A."/>
            <person name="Makela M.R."/>
            <person name="Sandor L."/>
            <person name="Spatafora J.W."/>
            <person name="Grigoriev I.V."/>
            <person name="Hibbett D.S."/>
        </authorList>
    </citation>
    <scope>NUCLEOTIDE SEQUENCE [LARGE SCALE GENOMIC DNA]</scope>
    <source>
        <strain evidence="2 3">3A-2</strain>
    </source>
</reference>
<evidence type="ECO:0000313" key="3">
    <source>
        <dbReference type="Proteomes" id="UP000250043"/>
    </source>
</evidence>
<evidence type="ECO:0000259" key="1">
    <source>
        <dbReference type="Pfam" id="PF01636"/>
    </source>
</evidence>
<protein>
    <recommendedName>
        <fullName evidence="1">Aminoglycoside phosphotransferase domain-containing protein</fullName>
    </recommendedName>
</protein>
<dbReference type="EMBL" id="KV722500">
    <property type="protein sequence ID" value="OCH87057.1"/>
    <property type="molecule type" value="Genomic_DNA"/>
</dbReference>
<proteinExistence type="predicted"/>
<dbReference type="InterPro" id="IPR011009">
    <property type="entry name" value="Kinase-like_dom_sf"/>
</dbReference>
<dbReference type="AlphaFoldDB" id="A0A8E2DHG6"/>
<organism evidence="2 3">
    <name type="scientific">Obba rivulosa</name>
    <dbReference type="NCBI Taxonomy" id="1052685"/>
    <lineage>
        <taxon>Eukaryota</taxon>
        <taxon>Fungi</taxon>
        <taxon>Dikarya</taxon>
        <taxon>Basidiomycota</taxon>
        <taxon>Agaricomycotina</taxon>
        <taxon>Agaricomycetes</taxon>
        <taxon>Polyporales</taxon>
        <taxon>Gelatoporiaceae</taxon>
        <taxon>Obba</taxon>
    </lineage>
</organism>
<dbReference type="Gene3D" id="3.90.1200.10">
    <property type="match status" value="1"/>
</dbReference>
<dbReference type="Proteomes" id="UP000250043">
    <property type="component" value="Unassembled WGS sequence"/>
</dbReference>
<sequence length="150" mass="17249">MDHLRKSSSSIRETEDDIKAAHATLEELETILLDQLDELDPALLRCIPSHDDFGPQNVFLDSDGRICGLIDWEFHSVRPAILAVNYPNWLRTYVNHNAPDDSDNQFTFFNMEDPAVAESLRIEYEQVVHDMEPDYLRALKEGSVFRSAEK</sequence>
<feature type="domain" description="Aminoglycoside phosphotransferase" evidence="1">
    <location>
        <begin position="16"/>
        <end position="77"/>
    </location>
</feature>
<name>A0A8E2DHG6_9APHY</name>
<evidence type="ECO:0000313" key="2">
    <source>
        <dbReference type="EMBL" id="OCH87057.1"/>
    </source>
</evidence>
<gene>
    <name evidence="2" type="ORF">OBBRIDRAFT_890037</name>
</gene>